<comment type="caution">
    <text evidence="4">The sequence shown here is derived from an EMBL/GenBank/DDBJ whole genome shotgun (WGS) entry which is preliminary data.</text>
</comment>
<keyword evidence="2" id="KW-0053">Apoptosis</keyword>
<keyword evidence="5" id="KW-1185">Reference proteome</keyword>
<dbReference type="SMART" id="SM00337">
    <property type="entry name" value="BCL"/>
    <property type="match status" value="1"/>
</dbReference>
<comment type="similarity">
    <text evidence="1">Belongs to the Bcl-2 family.</text>
</comment>
<dbReference type="InterPro" id="IPR046371">
    <property type="entry name" value="Bcl-2_BH1-3"/>
</dbReference>
<dbReference type="GO" id="GO:0008630">
    <property type="term" value="P:intrinsic apoptotic signaling pathway in response to DNA damage"/>
    <property type="evidence" value="ECO:0007669"/>
    <property type="project" value="TreeGrafter"/>
</dbReference>
<sequence>MTARRLVTDYVIYRLEREHLDFPGPNTKQYNNEYDKLREPIRALCKEFEERYIAAFENMVDQIHIADDNAKDSFTSVINELFSDGVRWGRIVGLFAFTGAICVQCVQKEMPYKVEQVIDWTTTYLETELKPWMDENEGWVS</sequence>
<dbReference type="InterPro" id="IPR036834">
    <property type="entry name" value="Bcl-2-like_sf"/>
</dbReference>
<dbReference type="OrthoDB" id="6021377at2759"/>
<reference evidence="4 5" key="1">
    <citation type="submission" date="2020-08" db="EMBL/GenBank/DDBJ databases">
        <authorList>
            <person name="Hejnol A."/>
        </authorList>
    </citation>
    <scope>NUCLEOTIDE SEQUENCE [LARGE SCALE GENOMIC DNA]</scope>
</reference>
<organism evidence="4 5">
    <name type="scientific">Dimorphilus gyrociliatus</name>
    <dbReference type="NCBI Taxonomy" id="2664684"/>
    <lineage>
        <taxon>Eukaryota</taxon>
        <taxon>Metazoa</taxon>
        <taxon>Spiralia</taxon>
        <taxon>Lophotrochozoa</taxon>
        <taxon>Annelida</taxon>
        <taxon>Polychaeta</taxon>
        <taxon>Polychaeta incertae sedis</taxon>
        <taxon>Dinophilidae</taxon>
        <taxon>Dimorphilus</taxon>
    </lineage>
</organism>
<gene>
    <name evidence="4" type="ORF">DGYR_LOCUS6135</name>
</gene>
<dbReference type="InterPro" id="IPR002475">
    <property type="entry name" value="Bcl2-like"/>
</dbReference>
<dbReference type="GO" id="GO:0001836">
    <property type="term" value="P:release of cytochrome c from mitochondria"/>
    <property type="evidence" value="ECO:0007669"/>
    <property type="project" value="TreeGrafter"/>
</dbReference>
<dbReference type="Pfam" id="PF00452">
    <property type="entry name" value="Bcl-2"/>
    <property type="match status" value="1"/>
</dbReference>
<dbReference type="PRINTS" id="PR01862">
    <property type="entry name" value="BCL2FAMILY"/>
</dbReference>
<dbReference type="GO" id="GO:0097192">
    <property type="term" value="P:extrinsic apoptotic signaling pathway in absence of ligand"/>
    <property type="evidence" value="ECO:0007669"/>
    <property type="project" value="TreeGrafter"/>
</dbReference>
<evidence type="ECO:0000313" key="4">
    <source>
        <dbReference type="EMBL" id="CAD5117625.1"/>
    </source>
</evidence>
<evidence type="ECO:0000259" key="3">
    <source>
        <dbReference type="SMART" id="SM00337"/>
    </source>
</evidence>
<proteinExistence type="inferred from homology"/>
<dbReference type="PANTHER" id="PTHR11256">
    <property type="entry name" value="BCL-2 RELATED"/>
    <property type="match status" value="1"/>
</dbReference>
<dbReference type="CDD" id="cd06845">
    <property type="entry name" value="Bcl-2_like"/>
    <property type="match status" value="1"/>
</dbReference>
<dbReference type="GO" id="GO:0005741">
    <property type="term" value="C:mitochondrial outer membrane"/>
    <property type="evidence" value="ECO:0007669"/>
    <property type="project" value="TreeGrafter"/>
</dbReference>
<dbReference type="Gene3D" id="1.10.437.10">
    <property type="entry name" value="Blc2-like"/>
    <property type="match status" value="1"/>
</dbReference>
<evidence type="ECO:0000256" key="1">
    <source>
        <dbReference type="ARBA" id="ARBA00009458"/>
    </source>
</evidence>
<dbReference type="PANTHER" id="PTHR11256:SF50">
    <property type="entry name" value="APOPTOSIS REGULATOR CED-9"/>
    <property type="match status" value="1"/>
</dbReference>
<name>A0A7I8VNM9_9ANNE</name>
<dbReference type="Proteomes" id="UP000549394">
    <property type="component" value="Unassembled WGS sequence"/>
</dbReference>
<dbReference type="AlphaFoldDB" id="A0A7I8VNM9"/>
<dbReference type="InterPro" id="IPR026298">
    <property type="entry name" value="Bcl-2_fam"/>
</dbReference>
<dbReference type="PROSITE" id="PS50062">
    <property type="entry name" value="BCL2_FAMILY"/>
    <property type="match status" value="1"/>
</dbReference>
<dbReference type="EMBL" id="CAJFCJ010000007">
    <property type="protein sequence ID" value="CAD5117625.1"/>
    <property type="molecule type" value="Genomic_DNA"/>
</dbReference>
<dbReference type="SUPFAM" id="SSF56854">
    <property type="entry name" value="Bcl-2 inhibitors of programmed cell death"/>
    <property type="match status" value="1"/>
</dbReference>
<feature type="domain" description="Bcl-2 Bcl-2 homology region 1-3" evidence="3">
    <location>
        <begin position="41"/>
        <end position="139"/>
    </location>
</feature>
<accession>A0A7I8VNM9</accession>
<evidence type="ECO:0000313" key="5">
    <source>
        <dbReference type="Proteomes" id="UP000549394"/>
    </source>
</evidence>
<dbReference type="GO" id="GO:0051400">
    <property type="term" value="F:BH domain binding"/>
    <property type="evidence" value="ECO:0007669"/>
    <property type="project" value="TreeGrafter"/>
</dbReference>
<protein>
    <recommendedName>
        <fullName evidence="3">Bcl-2 Bcl-2 homology region 1-3 domain-containing protein</fullName>
    </recommendedName>
</protein>
<dbReference type="GO" id="GO:0042981">
    <property type="term" value="P:regulation of apoptotic process"/>
    <property type="evidence" value="ECO:0007669"/>
    <property type="project" value="InterPro"/>
</dbReference>
<evidence type="ECO:0000256" key="2">
    <source>
        <dbReference type="ARBA" id="ARBA00022703"/>
    </source>
</evidence>